<gene>
    <name evidence="10" type="ORF">RDB_LOCUS20402</name>
</gene>
<feature type="compositionally biased region" description="Pro residues" evidence="8">
    <location>
        <begin position="178"/>
        <end position="190"/>
    </location>
</feature>
<dbReference type="Pfam" id="PF02671">
    <property type="entry name" value="PAH"/>
    <property type="match status" value="3"/>
</dbReference>
<dbReference type="Gene3D" id="1.20.1160.11">
    <property type="entry name" value="Paired amphipathic helix"/>
    <property type="match status" value="3"/>
</dbReference>
<dbReference type="FunFam" id="1.20.1160.11:FF:000002">
    <property type="entry name" value="Paired amphipathic helix protein SIN3"/>
    <property type="match status" value="1"/>
</dbReference>
<accession>A0A8H2XHH5</accession>
<dbReference type="GO" id="GO:0033698">
    <property type="term" value="C:Rpd3L complex"/>
    <property type="evidence" value="ECO:0007669"/>
    <property type="project" value="UniProtKB-ARBA"/>
</dbReference>
<evidence type="ECO:0000313" key="11">
    <source>
        <dbReference type="Proteomes" id="UP000663861"/>
    </source>
</evidence>
<comment type="caution">
    <text evidence="10">The sequence shown here is derived from an EMBL/GenBank/DDBJ whole genome shotgun (WGS) entry which is preliminary data.</text>
</comment>
<evidence type="ECO:0000313" key="10">
    <source>
        <dbReference type="EMBL" id="CAE6426627.1"/>
    </source>
</evidence>
<dbReference type="InterPro" id="IPR013194">
    <property type="entry name" value="HDAC_interact_dom"/>
</dbReference>
<dbReference type="Pfam" id="PF16879">
    <property type="entry name" value="Sin3a_C"/>
    <property type="match status" value="1"/>
</dbReference>
<feature type="compositionally biased region" description="Low complexity" evidence="8">
    <location>
        <begin position="113"/>
        <end position="126"/>
    </location>
</feature>
<evidence type="ECO:0000256" key="4">
    <source>
        <dbReference type="ARBA" id="ARBA00023015"/>
    </source>
</evidence>
<dbReference type="EMBL" id="CAJMWY010000292">
    <property type="protein sequence ID" value="CAE6426627.1"/>
    <property type="molecule type" value="Genomic_DNA"/>
</dbReference>
<dbReference type="GO" id="GO:0003714">
    <property type="term" value="F:transcription corepressor activity"/>
    <property type="evidence" value="ECO:0007669"/>
    <property type="project" value="InterPro"/>
</dbReference>
<evidence type="ECO:0000256" key="6">
    <source>
        <dbReference type="ARBA" id="ARBA00023242"/>
    </source>
</evidence>
<dbReference type="SMART" id="SM00761">
    <property type="entry name" value="HDAC_interact"/>
    <property type="match status" value="2"/>
</dbReference>
<dbReference type="PANTHER" id="PTHR12346">
    <property type="entry name" value="SIN3B-RELATED"/>
    <property type="match status" value="1"/>
</dbReference>
<evidence type="ECO:0000259" key="9">
    <source>
        <dbReference type="SMART" id="SM00761"/>
    </source>
</evidence>
<evidence type="ECO:0000256" key="8">
    <source>
        <dbReference type="SAM" id="MobiDB-lite"/>
    </source>
</evidence>
<proteinExistence type="predicted"/>
<keyword evidence="2" id="KW-0678">Repressor</keyword>
<feature type="region of interest" description="Disordered" evidence="8">
    <location>
        <begin position="1097"/>
        <end position="1153"/>
    </location>
</feature>
<dbReference type="PANTHER" id="PTHR12346:SF0">
    <property type="entry name" value="SIN3A, ISOFORM G"/>
    <property type="match status" value="1"/>
</dbReference>
<feature type="region of interest" description="Disordered" evidence="8">
    <location>
        <begin position="1"/>
        <end position="195"/>
    </location>
</feature>
<evidence type="ECO:0000256" key="2">
    <source>
        <dbReference type="ARBA" id="ARBA00022491"/>
    </source>
</evidence>
<evidence type="ECO:0000256" key="3">
    <source>
        <dbReference type="ARBA" id="ARBA00022737"/>
    </source>
</evidence>
<feature type="compositionally biased region" description="Pro residues" evidence="8">
    <location>
        <begin position="23"/>
        <end position="47"/>
    </location>
</feature>
<dbReference type="SUPFAM" id="SSF47762">
    <property type="entry name" value="PAH2 domain"/>
    <property type="match status" value="3"/>
</dbReference>
<dbReference type="Pfam" id="PF08295">
    <property type="entry name" value="Sin3_corepress"/>
    <property type="match status" value="1"/>
</dbReference>
<sequence length="1512" mass="167342">MDTGRPVSRSSMEGRGETSPSETPAPPTASSTPAPPVRMGPEPPPKAVPETSDTPRHMSIEPTNAPSSILPPLPPPLSGNGGTPGPSVLPGVAALTSSVPSFTKPSDDRAKTPVPSLPSFASALPPIGSVSATGTPGPTSLLPSASPSTVPLPLAAPSALPPSSHINSTTPALRYSPPRSPLPADAPVPSSPEARPLNVKDALSYLEMVKVKFQDKPDVYNHFLDIMKDFKSQAIDTPGVIERVSSLFNGHTALIQGFNTFLPHGYRIDCTVEHDHSLITVTTPSGTTTQTTGGPPRHVLSTHASPAPYPALAHSTLPAGPLPPLPASPYYPGGSPAAIHAVAALQAGVPPLIPGATQAAAASIAAGSAIHPDSVLAKSGPPMVEFNQAVNYVNKIKQRFASDPDTYKQFLEILQTYQKEQRPIAEVYQQVNVLFNNQRDLLEDFQHFLPDHTAGGGNVPGQSAGNGGALFGMMAQIQAAEGVWSRVEDKSAKSKEPIASSSVPPNKPGPSTDKDKRKDAKEREREKEREQERERLEKEAREREKEKGKLDAKRKKRGLEKEPEKNGKPGNNSKRTKVAHRGDVDDLPYAGSPPPVQQYHSNPNQPSAAHSLLQNPLTTPDEIAFFERVKKLHEDRTVYHEFLKMLNLFVQEIIDVRTLVDRARHYLNEELLVQFKEILGWDDRAVEVDNGSGEGGPVDRARHYLNEELLVQFKEILGWDDRAVEVDNGSGEGGPVAPALDRPRIDLGNCPKFGPSYRRLPQSEINLACSGRDAMCWEVLNDGWVSHPTWLSEETGFTTGKKNEINLACSGRDAMCWEVLNDGWVSHPTWLSEETGFTTGKKNSYEDAMHKSEEERHEYDFNIEALLRTIAILEPIKARIDAMDPEKRATFTLDPHLGGQSRGIYQRVIKKVYDKTVGAEVIRALHENPAVAVGVVLNRLKQKEEEWKRAQREWNKVWREVEARNYYKSLDHQGANVKANDKKALTSKQLVLEAEARRKEGHKTRHRMVDPTFRRVEREDGTPAGMSFVVDDMSVVQDVIKLVLVYLDRSSSNVCAPDEKKRVEKFLRTVVPMVFMQDHSAFDAAFGEALDGGEDLLMSDDTADEGGRKRGAGASNDLRKRALKNQKAPRPRPARASPMAVDTPETVSPESNLPEGVWVRMDEPPAAQSSSSLDGKRLKGTMYVNNAIYVLLRIIQIWYSRLVSLKKLAKTLSESESSYLENPLAVQLGLNDAVPPSAHRLIPANSKAINAAEFYPTLLDASERMFDGEIDWQQFEEVARFMFGTKAYVVFTIDLFASRVIKQAQIILADPRWPELFSLLQKERRETAPGPSSQFLINYRRQVESLIAGEDSREKDNSNLNVHRIVWNGERKVLSFQLLARDDGSVMDSDTMNGRWRQYIDSYVLTHQTEGIRGTVAGPLLRRNLRANDSTEETPKYHAEGGLHIKVDMLTYRLFFVSRTEETYCRERTSQEVRQLDEQAKKTASARTKAFDTWLASKTEERQKQDDVSMEI</sequence>
<dbReference type="FunFam" id="1.20.1160.11:FF:000003">
    <property type="entry name" value="Paired amphipathic helix SIN3-like protein"/>
    <property type="match status" value="1"/>
</dbReference>
<keyword evidence="6 7" id="KW-0539">Nucleus</keyword>
<dbReference type="PROSITE" id="PS51477">
    <property type="entry name" value="PAH"/>
    <property type="match status" value="2"/>
</dbReference>
<feature type="compositionally biased region" description="Basic and acidic residues" evidence="8">
    <location>
        <begin position="512"/>
        <end position="551"/>
    </location>
</feature>
<feature type="compositionally biased region" description="Basic and acidic residues" evidence="8">
    <location>
        <begin position="486"/>
        <end position="496"/>
    </location>
</feature>
<feature type="compositionally biased region" description="Polar residues" evidence="8">
    <location>
        <begin position="95"/>
        <end position="104"/>
    </location>
</feature>
<dbReference type="FunFam" id="1.20.1160.11:FF:000001">
    <property type="entry name" value="Paired amphipathic helix protein Sin3"/>
    <property type="match status" value="1"/>
</dbReference>
<feature type="compositionally biased region" description="Polar residues" evidence="8">
    <location>
        <begin position="598"/>
        <end position="612"/>
    </location>
</feature>
<dbReference type="InterPro" id="IPR036600">
    <property type="entry name" value="PAH_sf"/>
</dbReference>
<dbReference type="InterPro" id="IPR031693">
    <property type="entry name" value="Sin3_C"/>
</dbReference>
<keyword evidence="4" id="KW-0805">Transcription regulation</keyword>
<organism evidence="10 11">
    <name type="scientific">Rhizoctonia solani</name>
    <dbReference type="NCBI Taxonomy" id="456999"/>
    <lineage>
        <taxon>Eukaryota</taxon>
        <taxon>Fungi</taxon>
        <taxon>Dikarya</taxon>
        <taxon>Basidiomycota</taxon>
        <taxon>Agaricomycotina</taxon>
        <taxon>Agaricomycetes</taxon>
        <taxon>Cantharellales</taxon>
        <taxon>Ceratobasidiaceae</taxon>
        <taxon>Rhizoctonia</taxon>
    </lineage>
</organism>
<keyword evidence="5" id="KW-0804">Transcription</keyword>
<comment type="subcellular location">
    <subcellularLocation>
        <location evidence="1 7">Nucleus</location>
    </subcellularLocation>
</comment>
<protein>
    <recommendedName>
        <fullName evidence="9">Histone deacetylase interacting domain-containing protein</fullName>
    </recommendedName>
</protein>
<evidence type="ECO:0000256" key="5">
    <source>
        <dbReference type="ARBA" id="ARBA00023163"/>
    </source>
</evidence>
<dbReference type="GO" id="GO:0010628">
    <property type="term" value="P:positive regulation of gene expression"/>
    <property type="evidence" value="ECO:0007669"/>
    <property type="project" value="UniProtKB-ARBA"/>
</dbReference>
<feature type="domain" description="Histone deacetylase interacting" evidence="9">
    <location>
        <begin position="804"/>
        <end position="890"/>
    </location>
</feature>
<dbReference type="InterPro" id="IPR003822">
    <property type="entry name" value="PAH"/>
</dbReference>
<dbReference type="InterPro" id="IPR039774">
    <property type="entry name" value="Sin3-like"/>
</dbReference>
<keyword evidence="3" id="KW-0677">Repeat</keyword>
<feature type="region of interest" description="Disordered" evidence="8">
    <location>
        <begin position="486"/>
        <end position="612"/>
    </location>
</feature>
<feature type="domain" description="Histone deacetylase interacting" evidence="9">
    <location>
        <begin position="749"/>
        <end position="803"/>
    </location>
</feature>
<dbReference type="GO" id="GO:0000122">
    <property type="term" value="P:negative regulation of transcription by RNA polymerase II"/>
    <property type="evidence" value="ECO:0007669"/>
    <property type="project" value="TreeGrafter"/>
</dbReference>
<feature type="compositionally biased region" description="Low complexity" evidence="8">
    <location>
        <begin position="135"/>
        <end position="164"/>
    </location>
</feature>
<evidence type="ECO:0000256" key="7">
    <source>
        <dbReference type="PROSITE-ProRule" id="PRU00810"/>
    </source>
</evidence>
<dbReference type="Proteomes" id="UP000663861">
    <property type="component" value="Unassembled WGS sequence"/>
</dbReference>
<reference evidence="10" key="1">
    <citation type="submission" date="2021-01" db="EMBL/GenBank/DDBJ databases">
        <authorList>
            <person name="Kaushik A."/>
        </authorList>
    </citation>
    <scope>NUCLEOTIDE SEQUENCE</scope>
    <source>
        <strain evidence="10">AG4-RS23</strain>
    </source>
</reference>
<evidence type="ECO:0000256" key="1">
    <source>
        <dbReference type="ARBA" id="ARBA00004123"/>
    </source>
</evidence>
<name>A0A8H2XHH5_9AGAM</name>
<feature type="compositionally biased region" description="Basic residues" evidence="8">
    <location>
        <begin position="1121"/>
        <end position="1133"/>
    </location>
</feature>